<organism evidence="5 6">
    <name type="scientific">Paenibacillus hemerocallicola</name>
    <dbReference type="NCBI Taxonomy" id="1172614"/>
    <lineage>
        <taxon>Bacteria</taxon>
        <taxon>Bacillati</taxon>
        <taxon>Bacillota</taxon>
        <taxon>Bacilli</taxon>
        <taxon>Bacillales</taxon>
        <taxon>Paenibacillaceae</taxon>
        <taxon>Paenibacillus</taxon>
    </lineage>
</organism>
<dbReference type="SUPFAM" id="SSF56801">
    <property type="entry name" value="Acetyl-CoA synthetase-like"/>
    <property type="match status" value="1"/>
</dbReference>
<evidence type="ECO:0000259" key="4">
    <source>
        <dbReference type="Pfam" id="PF13193"/>
    </source>
</evidence>
<dbReference type="Gene3D" id="3.30.300.30">
    <property type="match status" value="1"/>
</dbReference>
<evidence type="ECO:0000256" key="2">
    <source>
        <dbReference type="ARBA" id="ARBA00022598"/>
    </source>
</evidence>
<dbReference type="InterPro" id="IPR020845">
    <property type="entry name" value="AMP-binding_CS"/>
</dbReference>
<reference evidence="5 6" key="1">
    <citation type="submission" date="2019-05" db="EMBL/GenBank/DDBJ databases">
        <title>We sequenced the genome of Paenibacillus hemerocallicola KCTC 33185 for further insight into its adaptation and study the phylogeny of Paenibacillus.</title>
        <authorList>
            <person name="Narsing Rao M.P."/>
        </authorList>
    </citation>
    <scope>NUCLEOTIDE SEQUENCE [LARGE SCALE GENOMIC DNA]</scope>
    <source>
        <strain evidence="5 6">KCTC 33185</strain>
    </source>
</reference>
<accession>A0A5C4TC51</accession>
<dbReference type="PROSITE" id="PS00455">
    <property type="entry name" value="AMP_BINDING"/>
    <property type="match status" value="1"/>
</dbReference>
<keyword evidence="2 5" id="KW-0436">Ligase</keyword>
<dbReference type="PANTHER" id="PTHR43767">
    <property type="entry name" value="LONG-CHAIN-FATTY-ACID--COA LIGASE"/>
    <property type="match status" value="1"/>
</dbReference>
<protein>
    <submittedName>
        <fullName evidence="5">Acyl--CoA ligase</fullName>
    </submittedName>
</protein>
<dbReference type="Pfam" id="PF00501">
    <property type="entry name" value="AMP-binding"/>
    <property type="match status" value="1"/>
</dbReference>
<evidence type="ECO:0000313" key="5">
    <source>
        <dbReference type="EMBL" id="TNJ66039.1"/>
    </source>
</evidence>
<sequence length="521" mass="58288">MAGVVRESVFQRDVLVYAERPRSVNELLQRTVTRFPDREALVMHNESLTYEEMHRFIEYIASRLHGGYGVRKGERVAILLGNCMEYALVFFACSRIGAIAVPLNTRLAPKEIQFMLEQSGSMALITDMEFAEKVAAIDSVSAKFIVGGEREGFVPFERLIAPAEPAPHTNMDEQEPLYIMYTSGTTGVPKGAVGSHAGVIHAVMSYSRIMGTTEQDRSLDAVPFFHVTGLVGQLIHMVYTGGANVIVRRFRSSEFVRVMSEARITFTFNVPTVYVMMLLDPSFHRYRYDAFNILAYGGASMSPHTIEQLEREFPGVQLYNAYGATETTSPATVMPPRYYKSMMLSVGLPIPVIEVKIVDSSGEACAPSQMGELLIKGPNVVRRYWDNEEADEKSFEGDYWRSGDIAMMDERGFIYIMDRAKDMINRGGEKIFSVEVENILLGHPNVLEAAVVGIPDRVFGESVKAVIVPKPGTTVDEVEIQEFARHHLADYKIPRQVEIRSELPRNPGGKVLKYLLRNAVS</sequence>
<dbReference type="EMBL" id="VDCQ01000014">
    <property type="protein sequence ID" value="TNJ66039.1"/>
    <property type="molecule type" value="Genomic_DNA"/>
</dbReference>
<dbReference type="OrthoDB" id="9757771at2"/>
<name>A0A5C4TC51_9BACL</name>
<feature type="domain" description="AMP-binding enzyme C-terminal" evidence="4">
    <location>
        <begin position="435"/>
        <end position="510"/>
    </location>
</feature>
<evidence type="ECO:0000259" key="3">
    <source>
        <dbReference type="Pfam" id="PF00501"/>
    </source>
</evidence>
<dbReference type="Gene3D" id="3.40.50.12780">
    <property type="entry name" value="N-terminal domain of ligase-like"/>
    <property type="match status" value="1"/>
</dbReference>
<proteinExistence type="inferred from homology"/>
<dbReference type="InterPro" id="IPR050237">
    <property type="entry name" value="ATP-dep_AMP-bd_enzyme"/>
</dbReference>
<feature type="domain" description="AMP-dependent synthetase/ligase" evidence="3">
    <location>
        <begin position="28"/>
        <end position="385"/>
    </location>
</feature>
<gene>
    <name evidence="5" type="ORF">FE784_12420</name>
</gene>
<comment type="caution">
    <text evidence="5">The sequence shown here is derived from an EMBL/GenBank/DDBJ whole genome shotgun (WGS) entry which is preliminary data.</text>
</comment>
<dbReference type="InterPro" id="IPR045851">
    <property type="entry name" value="AMP-bd_C_sf"/>
</dbReference>
<dbReference type="InterPro" id="IPR000873">
    <property type="entry name" value="AMP-dep_synth/lig_dom"/>
</dbReference>
<dbReference type="Proteomes" id="UP000307943">
    <property type="component" value="Unassembled WGS sequence"/>
</dbReference>
<dbReference type="FunFam" id="3.30.300.30:FF:000008">
    <property type="entry name" value="2,3-dihydroxybenzoate-AMP ligase"/>
    <property type="match status" value="1"/>
</dbReference>
<dbReference type="AlphaFoldDB" id="A0A5C4TC51"/>
<keyword evidence="6" id="KW-1185">Reference proteome</keyword>
<evidence type="ECO:0000256" key="1">
    <source>
        <dbReference type="ARBA" id="ARBA00006432"/>
    </source>
</evidence>
<comment type="similarity">
    <text evidence="1">Belongs to the ATP-dependent AMP-binding enzyme family.</text>
</comment>
<dbReference type="Pfam" id="PF13193">
    <property type="entry name" value="AMP-binding_C"/>
    <property type="match status" value="1"/>
</dbReference>
<evidence type="ECO:0000313" key="6">
    <source>
        <dbReference type="Proteomes" id="UP000307943"/>
    </source>
</evidence>
<dbReference type="PANTHER" id="PTHR43767:SF1">
    <property type="entry name" value="NONRIBOSOMAL PEPTIDE SYNTHASE PES1 (EUROFUNG)-RELATED"/>
    <property type="match status" value="1"/>
</dbReference>
<dbReference type="InterPro" id="IPR025110">
    <property type="entry name" value="AMP-bd_C"/>
</dbReference>
<dbReference type="InterPro" id="IPR042099">
    <property type="entry name" value="ANL_N_sf"/>
</dbReference>
<dbReference type="GO" id="GO:0016878">
    <property type="term" value="F:acid-thiol ligase activity"/>
    <property type="evidence" value="ECO:0007669"/>
    <property type="project" value="UniProtKB-ARBA"/>
</dbReference>